<proteinExistence type="predicted"/>
<dbReference type="EMBL" id="MLJW01000688">
    <property type="protein sequence ID" value="OIQ83602.1"/>
    <property type="molecule type" value="Genomic_DNA"/>
</dbReference>
<protein>
    <submittedName>
        <fullName evidence="1">Uncharacterized protein</fullName>
    </submittedName>
</protein>
<accession>A0A1J5QJY3</accession>
<sequence>MTTTRTDWPTPEERLTTLHDKLITAVEDLASSDAWMRMLQVAARFPDYSGGGGGIIELRECRRTPAASQRLKLLCRHGQVE</sequence>
<name>A0A1J5QJY3_9ZZZZ</name>
<organism evidence="1">
    <name type="scientific">mine drainage metagenome</name>
    <dbReference type="NCBI Taxonomy" id="410659"/>
    <lineage>
        <taxon>unclassified sequences</taxon>
        <taxon>metagenomes</taxon>
        <taxon>ecological metagenomes</taxon>
    </lineage>
</organism>
<dbReference type="AlphaFoldDB" id="A0A1J5QJY3"/>
<reference evidence="1" key="1">
    <citation type="submission" date="2016-10" db="EMBL/GenBank/DDBJ databases">
        <title>Sequence of Gallionella enrichment culture.</title>
        <authorList>
            <person name="Poehlein A."/>
            <person name="Muehling M."/>
            <person name="Daniel R."/>
        </authorList>
    </citation>
    <scope>NUCLEOTIDE SEQUENCE</scope>
</reference>
<comment type="caution">
    <text evidence="1">The sequence shown here is derived from an EMBL/GenBank/DDBJ whole genome shotgun (WGS) entry which is preliminary data.</text>
</comment>
<evidence type="ECO:0000313" key="1">
    <source>
        <dbReference type="EMBL" id="OIQ83602.1"/>
    </source>
</evidence>
<gene>
    <name evidence="1" type="ORF">GALL_345900</name>
</gene>